<dbReference type="AlphaFoldDB" id="Q84FR4"/>
<feature type="non-terminal residue" evidence="2">
    <location>
        <position position="1"/>
    </location>
</feature>
<protein>
    <submittedName>
        <fullName evidence="2">M protein</fullName>
    </submittedName>
</protein>
<evidence type="ECO:0000313" key="2">
    <source>
        <dbReference type="EMBL" id="AAO27298.1"/>
    </source>
</evidence>
<evidence type="ECO:0000256" key="1">
    <source>
        <dbReference type="SAM" id="Coils"/>
    </source>
</evidence>
<dbReference type="SUPFAM" id="SSF161270">
    <property type="entry name" value="PspA lactotransferrin-binding region"/>
    <property type="match status" value="1"/>
</dbReference>
<gene>
    <name evidence="2" type="primary">emm</name>
</gene>
<keyword evidence="1" id="KW-0175">Coiled coil</keyword>
<reference evidence="2" key="1">
    <citation type="submission" date="2002-11" db="EMBL/GenBank/DDBJ databases">
        <title>5' emm sequence type stG5420 from Georgia, USA blood isolate.</title>
        <authorList>
            <person name="Beall B.W."/>
        </authorList>
    </citation>
    <scope>NUCLEOTIDE SEQUENCE</scope>
    <source>
        <tissue evidence="2">Blood</tissue>
    </source>
</reference>
<accession>Q84FR4</accession>
<proteinExistence type="predicted"/>
<name>Q84FR4_STREQ</name>
<dbReference type="Gene3D" id="1.10.287.1490">
    <property type="match status" value="1"/>
</dbReference>
<dbReference type="EMBL" id="AY185564">
    <property type="protein sequence ID" value="AAO27298.1"/>
    <property type="molecule type" value="Genomic_DNA"/>
</dbReference>
<organism evidence="2">
    <name type="scientific">Streptococcus dysgalactiae subsp. equisimilis</name>
    <name type="common">Streptococcus equisimilis</name>
    <dbReference type="NCBI Taxonomy" id="119602"/>
    <lineage>
        <taxon>Bacteria</taxon>
        <taxon>Bacillati</taxon>
        <taxon>Bacillota</taxon>
        <taxon>Bacilli</taxon>
        <taxon>Lactobacillales</taxon>
        <taxon>Streptococcaceae</taxon>
        <taxon>Streptococcus</taxon>
    </lineage>
</organism>
<feature type="coiled-coil region" evidence="1">
    <location>
        <begin position="114"/>
        <end position="194"/>
    </location>
</feature>
<feature type="non-terminal residue" evidence="2">
    <location>
        <position position="195"/>
    </location>
</feature>
<sequence>VAVALTVLGAGLITENTVLAQEQGYNLAQTSDRYLDKLFEKVSEFLSKIDGLESATDRVDELRKEAKKRLQNNQYDTNTYARYINELEKHLESIYDDVSGEGSKKLFGKTLEEVRELKNTITKKETEISELNGNLKKAKRDLQDAQDTNDLIVASHADTVKRYEAKMAKKQAHIDKLDEIIKKQSETIEKEVEDY</sequence>